<comment type="caution">
    <text evidence="4">The sequence shown here is derived from an EMBL/GenBank/DDBJ whole genome shotgun (WGS) entry which is preliminary data.</text>
</comment>
<dbReference type="InterPro" id="IPR050553">
    <property type="entry name" value="Thioredoxin_ResA/DsbE_sf"/>
</dbReference>
<dbReference type="Pfam" id="PF00578">
    <property type="entry name" value="AhpC-TSA"/>
    <property type="match status" value="1"/>
</dbReference>
<feature type="transmembrane region" description="Helical" evidence="1">
    <location>
        <begin position="267"/>
        <end position="286"/>
    </location>
</feature>
<keyword evidence="5" id="KW-1185">Reference proteome</keyword>
<dbReference type="CDD" id="cd02966">
    <property type="entry name" value="TlpA_like_family"/>
    <property type="match status" value="1"/>
</dbReference>
<dbReference type="Gene3D" id="3.40.30.10">
    <property type="entry name" value="Glutaredoxin"/>
    <property type="match status" value="1"/>
</dbReference>
<evidence type="ECO:0000259" key="2">
    <source>
        <dbReference type="PROSITE" id="PS50030"/>
    </source>
</evidence>
<keyword evidence="1" id="KW-1133">Transmembrane helix</keyword>
<dbReference type="Pfam" id="PF22562">
    <property type="entry name" value="UBA_7"/>
    <property type="match status" value="1"/>
</dbReference>
<dbReference type="PROSITE" id="PS51352">
    <property type="entry name" value="THIOREDOXIN_2"/>
    <property type="match status" value="1"/>
</dbReference>
<protein>
    <submittedName>
        <fullName evidence="4">Thiol-disulfide oxidoreductase ResA</fullName>
    </submittedName>
</protein>
<dbReference type="Gene3D" id="1.10.8.10">
    <property type="entry name" value="DNA helicase RuvA subunit, C-terminal domain"/>
    <property type="match status" value="1"/>
</dbReference>
<dbReference type="InterPro" id="IPR017937">
    <property type="entry name" value="Thioredoxin_CS"/>
</dbReference>
<dbReference type="SUPFAM" id="SSF52833">
    <property type="entry name" value="Thioredoxin-like"/>
    <property type="match status" value="1"/>
</dbReference>
<accession>A0ABQ8UVF7</accession>
<dbReference type="PANTHER" id="PTHR42852">
    <property type="entry name" value="THIOL:DISULFIDE INTERCHANGE PROTEIN DSBE"/>
    <property type="match status" value="1"/>
</dbReference>
<dbReference type="InterPro" id="IPR036249">
    <property type="entry name" value="Thioredoxin-like_sf"/>
</dbReference>
<dbReference type="InterPro" id="IPR013766">
    <property type="entry name" value="Thioredoxin_domain"/>
</dbReference>
<organism evidence="4 5">
    <name type="scientific">Paratrimastix pyriformis</name>
    <dbReference type="NCBI Taxonomy" id="342808"/>
    <lineage>
        <taxon>Eukaryota</taxon>
        <taxon>Metamonada</taxon>
        <taxon>Preaxostyla</taxon>
        <taxon>Paratrimastigidae</taxon>
        <taxon>Paratrimastix</taxon>
    </lineage>
</organism>
<evidence type="ECO:0000313" key="5">
    <source>
        <dbReference type="Proteomes" id="UP001141327"/>
    </source>
</evidence>
<dbReference type="EMBL" id="JAPMOS010000001">
    <property type="protein sequence ID" value="KAJ4463077.1"/>
    <property type="molecule type" value="Genomic_DNA"/>
</dbReference>
<reference evidence="4" key="1">
    <citation type="journal article" date="2022" name="bioRxiv">
        <title>Genomics of Preaxostyla Flagellates Illuminates Evolutionary Transitions and the Path Towards Mitochondrial Loss.</title>
        <authorList>
            <person name="Novak L.V.F."/>
            <person name="Treitli S.C."/>
            <person name="Pyrih J."/>
            <person name="Halakuc P."/>
            <person name="Pipaliya S.V."/>
            <person name="Vacek V."/>
            <person name="Brzon O."/>
            <person name="Soukal P."/>
            <person name="Eme L."/>
            <person name="Dacks J.B."/>
            <person name="Karnkowska A."/>
            <person name="Elias M."/>
            <person name="Hampl V."/>
        </authorList>
    </citation>
    <scope>NUCLEOTIDE SEQUENCE</scope>
    <source>
        <strain evidence="4">RCP-MX</strain>
    </source>
</reference>
<evidence type="ECO:0000313" key="4">
    <source>
        <dbReference type="EMBL" id="KAJ4463077.1"/>
    </source>
</evidence>
<dbReference type="PANTHER" id="PTHR42852:SF18">
    <property type="entry name" value="CHROMOSOME UNDETERMINED SCAFFOLD_47, WHOLE GENOME SHOTGUN SEQUENCE"/>
    <property type="match status" value="1"/>
</dbReference>
<feature type="domain" description="Thioredoxin" evidence="3">
    <location>
        <begin position="1"/>
        <end position="141"/>
    </location>
</feature>
<keyword evidence="1" id="KW-0472">Membrane</keyword>
<dbReference type="InterPro" id="IPR000866">
    <property type="entry name" value="AhpC/TSA"/>
</dbReference>
<dbReference type="SUPFAM" id="SSF46934">
    <property type="entry name" value="UBA-like"/>
    <property type="match status" value="1"/>
</dbReference>
<proteinExistence type="predicted"/>
<name>A0ABQ8UVF7_9EUKA</name>
<dbReference type="InterPro" id="IPR015940">
    <property type="entry name" value="UBA"/>
</dbReference>
<evidence type="ECO:0000256" key="1">
    <source>
        <dbReference type="SAM" id="Phobius"/>
    </source>
</evidence>
<keyword evidence="1" id="KW-0812">Transmembrane</keyword>
<dbReference type="PROSITE" id="PS00194">
    <property type="entry name" value="THIOREDOXIN_1"/>
    <property type="match status" value="1"/>
</dbReference>
<feature type="domain" description="UBA" evidence="2">
    <location>
        <begin position="135"/>
        <end position="177"/>
    </location>
</feature>
<dbReference type="PROSITE" id="PS50030">
    <property type="entry name" value="UBA"/>
    <property type="match status" value="1"/>
</dbReference>
<evidence type="ECO:0000259" key="3">
    <source>
        <dbReference type="PROSITE" id="PS51352"/>
    </source>
</evidence>
<sequence>MSLGDPAGPLDSLQWVKNGPQKLQKGRFTVVEFWATWCPPCRASIPHITNLAKKYPGITFVGVSNEDMGTVQSFLASMGSQADYAIALDSTQTVNAAYMRAFRQNGIPCAFLVGPDLTVRWVGHPMNLEEQIVQQLSETNGLVAQLQEMGFSDRKARHAINDAPGDLDAKISWLAEHSEDAALEATDPCPAPSVNCVGGAMGWGSPGQTTAEEHRIPAGSAGADNQESVRQRMAQLARERAARRQEGEALHKQMEAERAVGKRRLPLFWLSMILFYLLLIVAARFLKPLIQQQGRAP</sequence>
<dbReference type="Proteomes" id="UP001141327">
    <property type="component" value="Unassembled WGS sequence"/>
</dbReference>
<gene>
    <name evidence="4" type="ORF">PAPYR_333</name>
</gene>
<dbReference type="InterPro" id="IPR009060">
    <property type="entry name" value="UBA-like_sf"/>
</dbReference>